<dbReference type="InterPro" id="IPR000172">
    <property type="entry name" value="GMC_OxRdtase_N"/>
</dbReference>
<dbReference type="Gene3D" id="3.30.560.10">
    <property type="entry name" value="Glucose Oxidase, domain 3"/>
    <property type="match status" value="2"/>
</dbReference>
<dbReference type="PANTHER" id="PTHR11552">
    <property type="entry name" value="GLUCOSE-METHANOL-CHOLINE GMC OXIDOREDUCTASE"/>
    <property type="match status" value="1"/>
</dbReference>
<evidence type="ECO:0000259" key="3">
    <source>
        <dbReference type="PROSITE" id="PS00624"/>
    </source>
</evidence>
<proteinExistence type="inferred from homology"/>
<dbReference type="InterPro" id="IPR007867">
    <property type="entry name" value="GMC_OxRtase_C"/>
</dbReference>
<dbReference type="PIRSF" id="PIRSF000137">
    <property type="entry name" value="Alcohol_oxidase"/>
    <property type="match status" value="1"/>
</dbReference>
<name>A0A6A6RSB2_9PLEO</name>
<sequence>MLWTRGSPGNYTAWSDMGLADWAWDKVEPYFRRLENLTGPLSKSQSAVRGRGGPINLRKPPYTFKWLKYIGEAAGEIGVPTLDDCNDPDAPLCSYSTFETAIDEHGERVSALSAYLNRTIARERSERLSICTGTVASRLEIADDDENERTVTGVHIRSSSGPTMANHYLVKARREVILTCGAMTTPQLLLLSGIGPGGEKSSGSRLDIPLVKELPAVGADFSDHYSVPVMLELPKKETLHFLETAMWGLWCILLWVFTGKGPVGCSTAPAAIFLHTDSVDEKTMKVTSNDLHGHQVPNVEIMFIPVNSLERAVPGRTLFSIYSTILQPQAKGHLEVTSTDPLVNPKITHPMFGHADDLKAARVAVRFSMRLAAEFQTLYPLPAPFAFAPGNELRSLREWEESGGVKLKHVEKLATEPTQANKTWKDVTDDEIDDYMRRVGHTALHFSTTCPMGTSENNGVVDQKLKVFGFKNLRIADASVFPKSISAHTMAPVLMVAERCADFVKTTWKGSED</sequence>
<feature type="domain" description="Glucose-methanol-choline oxidoreductase N-terminal" evidence="3">
    <location>
        <begin position="181"/>
        <end position="195"/>
    </location>
</feature>
<comment type="similarity">
    <text evidence="1">Belongs to the GMC oxidoreductase family.</text>
</comment>
<dbReference type="EMBL" id="MU006794">
    <property type="protein sequence ID" value="KAF2637148.1"/>
    <property type="molecule type" value="Genomic_DNA"/>
</dbReference>
<organism evidence="4 5">
    <name type="scientific">Massarina eburnea CBS 473.64</name>
    <dbReference type="NCBI Taxonomy" id="1395130"/>
    <lineage>
        <taxon>Eukaryota</taxon>
        <taxon>Fungi</taxon>
        <taxon>Dikarya</taxon>
        <taxon>Ascomycota</taxon>
        <taxon>Pezizomycotina</taxon>
        <taxon>Dothideomycetes</taxon>
        <taxon>Pleosporomycetidae</taxon>
        <taxon>Pleosporales</taxon>
        <taxon>Massarineae</taxon>
        <taxon>Massarinaceae</taxon>
        <taxon>Massarina</taxon>
    </lineage>
</organism>
<keyword evidence="5" id="KW-1185">Reference proteome</keyword>
<dbReference type="Proteomes" id="UP000799753">
    <property type="component" value="Unassembled WGS sequence"/>
</dbReference>
<evidence type="ECO:0000256" key="1">
    <source>
        <dbReference type="ARBA" id="ARBA00010790"/>
    </source>
</evidence>
<dbReference type="Pfam" id="PF00732">
    <property type="entry name" value="GMC_oxred_N"/>
    <property type="match status" value="1"/>
</dbReference>
<protein>
    <submittedName>
        <fullName evidence="4">FAD/NAD(P)-binding domain-containing protein</fullName>
    </submittedName>
</protein>
<dbReference type="Gene3D" id="3.50.50.60">
    <property type="entry name" value="FAD/NAD(P)-binding domain"/>
    <property type="match status" value="2"/>
</dbReference>
<dbReference type="OrthoDB" id="269227at2759"/>
<evidence type="ECO:0000313" key="4">
    <source>
        <dbReference type="EMBL" id="KAF2637148.1"/>
    </source>
</evidence>
<feature type="active site" description="Proton acceptor" evidence="2">
    <location>
        <position position="488"/>
    </location>
</feature>
<dbReference type="GO" id="GO:0050660">
    <property type="term" value="F:flavin adenine dinucleotide binding"/>
    <property type="evidence" value="ECO:0007669"/>
    <property type="project" value="InterPro"/>
</dbReference>
<dbReference type="PROSITE" id="PS00624">
    <property type="entry name" value="GMC_OXRED_2"/>
    <property type="match status" value="1"/>
</dbReference>
<feature type="active site" description="Proton donor" evidence="2">
    <location>
        <position position="445"/>
    </location>
</feature>
<dbReference type="AlphaFoldDB" id="A0A6A6RSB2"/>
<dbReference type="SUPFAM" id="SSF51905">
    <property type="entry name" value="FAD/NAD(P)-binding domain"/>
    <property type="match status" value="1"/>
</dbReference>
<dbReference type="Pfam" id="PF05199">
    <property type="entry name" value="GMC_oxred_C"/>
    <property type="match status" value="1"/>
</dbReference>
<dbReference type="InterPro" id="IPR036188">
    <property type="entry name" value="FAD/NAD-bd_sf"/>
</dbReference>
<dbReference type="PANTHER" id="PTHR11552:SF219">
    <property type="entry name" value="GLUCOSE-METHANOL-CHOLINE OXIDOREDUCTASE N-TERMINAL DOMAIN-CONTAINING PROTEIN"/>
    <property type="match status" value="1"/>
</dbReference>
<dbReference type="SUPFAM" id="SSF54373">
    <property type="entry name" value="FAD-linked reductases, C-terminal domain"/>
    <property type="match status" value="1"/>
</dbReference>
<evidence type="ECO:0000313" key="5">
    <source>
        <dbReference type="Proteomes" id="UP000799753"/>
    </source>
</evidence>
<accession>A0A6A6RSB2</accession>
<dbReference type="GO" id="GO:0016614">
    <property type="term" value="F:oxidoreductase activity, acting on CH-OH group of donors"/>
    <property type="evidence" value="ECO:0007669"/>
    <property type="project" value="InterPro"/>
</dbReference>
<gene>
    <name evidence="4" type="ORF">P280DRAFT_458241</name>
</gene>
<evidence type="ECO:0000256" key="2">
    <source>
        <dbReference type="PIRSR" id="PIRSR000137-1"/>
    </source>
</evidence>
<reference evidence="4" key="1">
    <citation type="journal article" date="2020" name="Stud. Mycol.">
        <title>101 Dothideomycetes genomes: a test case for predicting lifestyles and emergence of pathogens.</title>
        <authorList>
            <person name="Haridas S."/>
            <person name="Albert R."/>
            <person name="Binder M."/>
            <person name="Bloem J."/>
            <person name="Labutti K."/>
            <person name="Salamov A."/>
            <person name="Andreopoulos B."/>
            <person name="Baker S."/>
            <person name="Barry K."/>
            <person name="Bills G."/>
            <person name="Bluhm B."/>
            <person name="Cannon C."/>
            <person name="Castanera R."/>
            <person name="Culley D."/>
            <person name="Daum C."/>
            <person name="Ezra D."/>
            <person name="Gonzalez J."/>
            <person name="Henrissat B."/>
            <person name="Kuo A."/>
            <person name="Liang C."/>
            <person name="Lipzen A."/>
            <person name="Lutzoni F."/>
            <person name="Magnuson J."/>
            <person name="Mondo S."/>
            <person name="Nolan M."/>
            <person name="Ohm R."/>
            <person name="Pangilinan J."/>
            <person name="Park H.-J."/>
            <person name="Ramirez L."/>
            <person name="Alfaro M."/>
            <person name="Sun H."/>
            <person name="Tritt A."/>
            <person name="Yoshinaga Y."/>
            <person name="Zwiers L.-H."/>
            <person name="Turgeon B."/>
            <person name="Goodwin S."/>
            <person name="Spatafora J."/>
            <person name="Crous P."/>
            <person name="Grigoriev I."/>
        </authorList>
    </citation>
    <scope>NUCLEOTIDE SEQUENCE</scope>
    <source>
        <strain evidence="4">CBS 473.64</strain>
    </source>
</reference>
<dbReference type="InterPro" id="IPR012132">
    <property type="entry name" value="GMC_OxRdtase"/>
</dbReference>